<dbReference type="RefSeq" id="WP_062277936.1">
    <property type="nucleotide sequence ID" value="NZ_LSYU01000110.1"/>
</dbReference>
<feature type="transmembrane region" description="Helical" evidence="7">
    <location>
        <begin position="85"/>
        <end position="109"/>
    </location>
</feature>
<keyword evidence="10" id="KW-1185">Reference proteome</keyword>
<dbReference type="PANTHER" id="PTHR30576:SF0">
    <property type="entry name" value="UNDECAPRENYL-PHOSPHATE N-ACETYLGALACTOSAMINYL 1-PHOSPHATE TRANSFERASE-RELATED"/>
    <property type="match status" value="1"/>
</dbReference>
<keyword evidence="6 7" id="KW-0472">Membrane</keyword>
<evidence type="ECO:0000256" key="7">
    <source>
        <dbReference type="SAM" id="Phobius"/>
    </source>
</evidence>
<dbReference type="Proteomes" id="UP000075766">
    <property type="component" value="Unassembled WGS sequence"/>
</dbReference>
<reference evidence="9 10" key="1">
    <citation type="submission" date="2016-02" db="EMBL/GenBank/DDBJ databases">
        <title>Genome sequence of Marichromatium gracile YL-28, a purple sulfur bacterium.</title>
        <authorList>
            <person name="Zhao C."/>
            <person name="Hong X."/>
            <person name="Chen S."/>
            <person name="Yang S."/>
        </authorList>
    </citation>
    <scope>NUCLEOTIDE SEQUENCE [LARGE SCALE GENOMIC DNA]</scope>
    <source>
        <strain evidence="9 10">YL28</strain>
    </source>
</reference>
<evidence type="ECO:0000256" key="6">
    <source>
        <dbReference type="ARBA" id="ARBA00023136"/>
    </source>
</evidence>
<dbReference type="InterPro" id="IPR003362">
    <property type="entry name" value="Bact_transf"/>
</dbReference>
<evidence type="ECO:0000256" key="4">
    <source>
        <dbReference type="ARBA" id="ARBA00022692"/>
    </source>
</evidence>
<comment type="subcellular location">
    <subcellularLocation>
        <location evidence="1">Membrane</location>
        <topology evidence="1">Multi-pass membrane protein</topology>
    </subcellularLocation>
</comment>
<feature type="transmembrane region" description="Helical" evidence="7">
    <location>
        <begin position="12"/>
        <end position="34"/>
    </location>
</feature>
<dbReference type="Pfam" id="PF02397">
    <property type="entry name" value="Bac_transf"/>
    <property type="match status" value="1"/>
</dbReference>
<keyword evidence="5 7" id="KW-1133">Transmembrane helix</keyword>
<protein>
    <submittedName>
        <fullName evidence="9">Sugar transferase</fullName>
    </submittedName>
</protein>
<feature type="domain" description="Bacterial sugar transferase" evidence="8">
    <location>
        <begin position="271"/>
        <end position="456"/>
    </location>
</feature>
<name>A0ABR5VCQ6_MARGR</name>
<keyword evidence="4 7" id="KW-0812">Transmembrane</keyword>
<comment type="caution">
    <text evidence="9">The sequence shown here is derived from an EMBL/GenBank/DDBJ whole genome shotgun (WGS) entry which is preliminary data.</text>
</comment>
<feature type="transmembrane region" description="Helical" evidence="7">
    <location>
        <begin position="115"/>
        <end position="137"/>
    </location>
</feature>
<accession>A0ABR5VCQ6</accession>
<feature type="transmembrane region" description="Helical" evidence="7">
    <location>
        <begin position="54"/>
        <end position="73"/>
    </location>
</feature>
<evidence type="ECO:0000256" key="3">
    <source>
        <dbReference type="ARBA" id="ARBA00022679"/>
    </source>
</evidence>
<evidence type="ECO:0000313" key="10">
    <source>
        <dbReference type="Proteomes" id="UP000075766"/>
    </source>
</evidence>
<dbReference type="InterPro" id="IPR017464">
    <property type="entry name" value="Sugar_tfrase_EpsB_2"/>
</dbReference>
<sequence length="462" mass="52034">MRSVRIFRHYMRLPLLILAGVEGLMFVACFHASFHLRWWSIGAEVPASTSGVMAYSVVLAVVFVLSMGAMGLYEASLREGWWGSLLRIVLALLLGAVALAAISFSFPHIELWRSILALTVVLSIIVVSGLRLLSYVIKPGIFKRRVLVLGAGPLAEAVMVANPRGLDIVGLVPLQADAHERDLPKRIPYDRPLLRIVTETQADELVVAVKDRRGKLPIEELLDCRMAGIQVLEPQGFFEREMGVVKLDLLTPSWLMLSDGFQHGAMTMLLKRLFDVLVSVVFLVLLWPVMLITALAVAAESHFRHPVFYRQTRIGENGMPFDVVKFRSMRVDAEADGRVRWATKNDSRITRVGRFIRKTRIDELPQIFNVLKGEMSFVGPRPERPEFVATLASKYDYYAARHRVKPGLTGWAQLCYPYGSSEEDALRKLEYDLYYVKNYSIFLDLLILIETVEVVVFGKGAV</sequence>
<evidence type="ECO:0000256" key="5">
    <source>
        <dbReference type="ARBA" id="ARBA00022989"/>
    </source>
</evidence>
<dbReference type="NCBIfam" id="TIGR03025">
    <property type="entry name" value="EPS_sugtrans"/>
    <property type="match status" value="1"/>
</dbReference>
<comment type="similarity">
    <text evidence="2">Belongs to the bacterial sugar transferase family.</text>
</comment>
<evidence type="ECO:0000256" key="1">
    <source>
        <dbReference type="ARBA" id="ARBA00004141"/>
    </source>
</evidence>
<evidence type="ECO:0000259" key="8">
    <source>
        <dbReference type="Pfam" id="PF02397"/>
    </source>
</evidence>
<dbReference type="InterPro" id="IPR017475">
    <property type="entry name" value="EPS_sugar_tfrase"/>
</dbReference>
<dbReference type="NCBIfam" id="TIGR03013">
    <property type="entry name" value="EpsB_2"/>
    <property type="match status" value="1"/>
</dbReference>
<evidence type="ECO:0000313" key="9">
    <source>
        <dbReference type="EMBL" id="KXX63341.1"/>
    </source>
</evidence>
<organism evidence="9 10">
    <name type="scientific">Marichromatium gracile</name>
    <name type="common">Chromatium gracile</name>
    <dbReference type="NCBI Taxonomy" id="1048"/>
    <lineage>
        <taxon>Bacteria</taxon>
        <taxon>Pseudomonadati</taxon>
        <taxon>Pseudomonadota</taxon>
        <taxon>Gammaproteobacteria</taxon>
        <taxon>Chromatiales</taxon>
        <taxon>Chromatiaceae</taxon>
        <taxon>Marichromatium</taxon>
    </lineage>
</organism>
<dbReference type="GO" id="GO:0016740">
    <property type="term" value="F:transferase activity"/>
    <property type="evidence" value="ECO:0007669"/>
    <property type="project" value="UniProtKB-KW"/>
</dbReference>
<feature type="transmembrane region" description="Helical" evidence="7">
    <location>
        <begin position="276"/>
        <end position="299"/>
    </location>
</feature>
<dbReference type="EMBL" id="LSYU01000110">
    <property type="protein sequence ID" value="KXX63341.1"/>
    <property type="molecule type" value="Genomic_DNA"/>
</dbReference>
<gene>
    <name evidence="9" type="ORF">AY586_05485</name>
</gene>
<evidence type="ECO:0000256" key="2">
    <source>
        <dbReference type="ARBA" id="ARBA00006464"/>
    </source>
</evidence>
<proteinExistence type="inferred from homology"/>
<dbReference type="PANTHER" id="PTHR30576">
    <property type="entry name" value="COLANIC BIOSYNTHESIS UDP-GLUCOSE LIPID CARRIER TRANSFERASE"/>
    <property type="match status" value="1"/>
</dbReference>
<keyword evidence="3 9" id="KW-0808">Transferase</keyword>